<dbReference type="RefSeq" id="WP_159755924.1">
    <property type="nucleotide sequence ID" value="NZ_WUQX01000001.1"/>
</dbReference>
<reference evidence="3 4" key="1">
    <citation type="submission" date="2019-12" db="EMBL/GenBank/DDBJ databases">
        <title>Sporaefaciens musculi gen. nov., sp. nov., a novel bacterium isolated from the caecum of an obese mouse.</title>
        <authorList>
            <person name="Rasmussen T.S."/>
            <person name="Streidl T."/>
            <person name="Hitch T.C.A."/>
            <person name="Wortmann E."/>
            <person name="Deptula P."/>
            <person name="Hansen M."/>
            <person name="Nielsen D.S."/>
            <person name="Clavel T."/>
            <person name="Vogensen F.K."/>
        </authorList>
    </citation>
    <scope>NUCLEOTIDE SEQUENCE [LARGE SCALE GENOMIC DNA]</scope>
    <source>
        <strain evidence="3 4">WCA-9-b2</strain>
    </source>
</reference>
<feature type="compositionally biased region" description="Low complexity" evidence="1">
    <location>
        <begin position="1502"/>
        <end position="1521"/>
    </location>
</feature>
<protein>
    <submittedName>
        <fullName evidence="3">Uncharacterized protein</fullName>
    </submittedName>
</protein>
<accession>A0A7X3SLT7</accession>
<dbReference type="EMBL" id="WUQX01000001">
    <property type="protein sequence ID" value="MXP78790.1"/>
    <property type="molecule type" value="Genomic_DNA"/>
</dbReference>
<feature type="transmembrane region" description="Helical" evidence="2">
    <location>
        <begin position="1559"/>
        <end position="1576"/>
    </location>
</feature>
<evidence type="ECO:0000256" key="1">
    <source>
        <dbReference type="SAM" id="MobiDB-lite"/>
    </source>
</evidence>
<keyword evidence="2" id="KW-0812">Transmembrane</keyword>
<organism evidence="3 4">
    <name type="scientific">Sporofaciens musculi</name>
    <dbReference type="NCBI Taxonomy" id="2681861"/>
    <lineage>
        <taxon>Bacteria</taxon>
        <taxon>Bacillati</taxon>
        <taxon>Bacillota</taxon>
        <taxon>Clostridia</taxon>
        <taxon>Lachnospirales</taxon>
        <taxon>Lachnospiraceae</taxon>
        <taxon>Sporofaciens</taxon>
    </lineage>
</organism>
<feature type="region of interest" description="Disordered" evidence="1">
    <location>
        <begin position="50"/>
        <end position="134"/>
    </location>
</feature>
<sequence length="1584" mass="178266">MGEEEEMIKYGRLLRKAVAAALLASMTAVMIGPVSTYAEDVGNTGKEMVETEGEDVSDVTGDLENKTDNNEGVVPDTNEDVSESVEGNEGDRSEIETEDAAPDQPDKSEQPGDMTEQPDDTAEQPDNTGGNVVKAPRIETVTLAYDGEFVKKGQSVEITVKVANHENVTSADVGFRAILGGGEVSIPLYDTAKGEYKGVWNITGDEYACEWYVDRINILDSAGNHADDTAFTKGNSYPYYVELGTADYIKGLFYGLNVKFHVLDENGKWNQIEEVTKDKVKRRTTLKEAGVEFPEAEPVYLDFKQIGWMDKDGNEITEDTQVIDRKMDIYARYDKTSVEYRRSFLAEDGRSMESDCVKENLPSSSTYQDMRKKALSLEPPKVCPSGLTFQGWKVKNDGEADGNLLNGKMDVSQEVTAVYDQNIVTIRYLYFNEQNEWCSFVYDEIMEKGVTYQDAMKEAEKYLPTDISKDYPIEEWECSREDSRDVIIDRLGDISFIPKYSGKVVVPVRIEYQGQQMEEIVEERAVLVEEGTTVGEVKNLLNEIEKPEINTPVQEKWKIYIDKDDDSVIENGQSALIQAQYDGREEVPGFGGGIDDDMSITIPDISYKPTDPSLPDDPMDLTRKPLVETFDFNYQNQIVGQQNILIFSLSTQYTYKDSKAFATFIHESGEGEKVISMKREGDGTYNGTALIGKAEKDGMWFLKEIYVVRDGFHQELMMDEPESYFYMLKRSVENDTESPKITSVNVEKNGEFVQVGQSVRITVGATDNSSLLGFANLYLKNLAQDGSREVALRYNVAEDVFEGTFTITDDMRSGEWFVDKINIWDGARNCADDNEFTKGGRYPYYLKVKNGEEYTEAVRDVYIEFFGWDEQGEWSRIQTVYKKDVSLRTTVKDLGITFPERKFSDFNITGWVDGSSSKEITGDTMVPNGENWVINGVYDQARVAYVFCHVSKNGENLWDTSFRYENFPIGTTFGEVKAEAVKYYESIETYPGLHIKDWDIYEQISDDEKVETGYNLIHFLANYDEDYLRVRYSYFNDAGKWCNVYRPIVINEGMVYKEVLEQAKQYRPEDLSKEYPFDGWDGDIPETKGNFRLIAKYQGKKVVTVSRSYYDEKGQRPSSDIALLVDEGTTRGEVKEILNQWEKPAMYQGLRFTEWDFPFYGEDESIVGNRDSIKMKAIYENCIVRYILDSACEKENMNEEDVYGYDVKEDLEFIYCQVVEKGDTVTVPTSFEGYESVTWSSRAVSADSFDVVDNVDFYGYGKKTEAPQNPEQTEISKEEIAEVIDQINKVVKEDNPDGNGDTPVIPIEMNNAKILPWEILEAVKGKDIAIELKMGMGVEGGFQYTWTIKGSTIEDDFKSINLGVAADKNAIPQQIVQKLAGTNPIQQLTLEHSGKFGFEASLSINVGSQHAGRYGNLFYFNNGKMQFMNTAKVDQEGNVALGFNHASDYVVVMSDEEMSQASVPEDLQPDNKETEEDTDKDGDEDNGDGVNKNDGDKDGANKGDNGSNGDSNQGNQNSGVNKDTDNNKVSDTNSADKTGGDIDAAGHRRSAKTGDGNKTMPLVLCSILALGVMVSIRRRSTRSI</sequence>
<comment type="caution">
    <text evidence="3">The sequence shown here is derived from an EMBL/GenBank/DDBJ whole genome shotgun (WGS) entry which is preliminary data.</text>
</comment>
<dbReference type="Proteomes" id="UP000460412">
    <property type="component" value="Unassembled WGS sequence"/>
</dbReference>
<gene>
    <name evidence="3" type="ORF">GN277_26650</name>
</gene>
<feature type="compositionally biased region" description="Acidic residues" evidence="1">
    <location>
        <begin position="77"/>
        <end position="88"/>
    </location>
</feature>
<evidence type="ECO:0000313" key="4">
    <source>
        <dbReference type="Proteomes" id="UP000460412"/>
    </source>
</evidence>
<keyword evidence="2" id="KW-1133">Transmembrane helix</keyword>
<name>A0A7X3SLT7_9FIRM</name>
<feature type="compositionally biased region" description="Acidic residues" evidence="1">
    <location>
        <begin position="1473"/>
        <end position="1487"/>
    </location>
</feature>
<keyword evidence="4" id="KW-1185">Reference proteome</keyword>
<feature type="region of interest" description="Disordered" evidence="1">
    <location>
        <begin position="1456"/>
        <end position="1558"/>
    </location>
</feature>
<proteinExistence type="predicted"/>
<keyword evidence="2" id="KW-0472">Membrane</keyword>
<evidence type="ECO:0000313" key="3">
    <source>
        <dbReference type="EMBL" id="MXP78790.1"/>
    </source>
</evidence>
<evidence type="ECO:0000256" key="2">
    <source>
        <dbReference type="SAM" id="Phobius"/>
    </source>
</evidence>
<feature type="compositionally biased region" description="Basic and acidic residues" evidence="1">
    <location>
        <begin position="1491"/>
        <end position="1501"/>
    </location>
</feature>